<organism evidence="1 2">
    <name type="scientific">Ruminococcus champanellensis (strain DSM 18848 / JCM 17042 / KCTC 15320 / 18P13)</name>
    <dbReference type="NCBI Taxonomy" id="213810"/>
    <lineage>
        <taxon>Bacteria</taxon>
        <taxon>Bacillati</taxon>
        <taxon>Bacillota</taxon>
        <taxon>Clostridia</taxon>
        <taxon>Eubacteriales</taxon>
        <taxon>Oscillospiraceae</taxon>
        <taxon>Ruminococcus</taxon>
    </lineage>
</organism>
<name>D4LDW3_RUMC1</name>
<reference evidence="1" key="2">
    <citation type="submission" date="2010-03" db="EMBL/GenBank/DDBJ databases">
        <authorList>
            <person name="Pajon A."/>
        </authorList>
    </citation>
    <scope>NUCLEOTIDE SEQUENCE</scope>
    <source>
        <strain evidence="1">Type strain: 18P13</strain>
    </source>
</reference>
<dbReference type="PATRIC" id="fig|213810.4.peg.1616"/>
<proteinExistence type="predicted"/>
<dbReference type="RefSeq" id="WP_015558714.1">
    <property type="nucleotide sequence ID" value="NC_021039.1"/>
</dbReference>
<gene>
    <name evidence="1" type="ordered locus">RUM_17420</name>
</gene>
<dbReference type="EMBL" id="FP929052">
    <property type="protein sequence ID" value="CBL17808.1"/>
    <property type="molecule type" value="Genomic_DNA"/>
</dbReference>
<sequence length="138" mass="15621">MMQITIGENTYDISTKLGVAVAIEKEFKQSLVNIMQKFDRDAEIEDLLRIICLGASSDERQSIRQNALEHWDFTDLRNAANELLIRLSFSGTSEEVERKLDKREIGEKEKNAIREMLGLPLKPVLTQSNSSEQPIGLG</sequence>
<dbReference type="AlphaFoldDB" id="D4LDW3"/>
<keyword evidence="2" id="KW-1185">Reference proteome</keyword>
<evidence type="ECO:0000313" key="2">
    <source>
        <dbReference type="Proteomes" id="UP000007054"/>
    </source>
</evidence>
<reference evidence="1" key="1">
    <citation type="submission" date="2010-03" db="EMBL/GenBank/DDBJ databases">
        <title>The genome sequence of Ruminococcus sp. 18P13.</title>
        <authorList>
            <consortium name="metaHIT consortium -- http://www.metahit.eu/"/>
            <person name="Pajon A."/>
            <person name="Turner K."/>
            <person name="Parkhill J."/>
            <person name="Bernalier A."/>
        </authorList>
    </citation>
    <scope>NUCLEOTIDE SEQUENCE [LARGE SCALE GENOMIC DNA]</scope>
    <source>
        <strain evidence="1">Type strain: 18P13</strain>
    </source>
</reference>
<dbReference type="BioCyc" id="RCHA213810:RUM_RS08465-MONOMER"/>
<accession>D4LDW3</accession>
<dbReference type="HOGENOM" id="CLU_1853756_0_0_9"/>
<dbReference type="Proteomes" id="UP000007054">
    <property type="component" value="Chromosome"/>
</dbReference>
<evidence type="ECO:0000313" key="1">
    <source>
        <dbReference type="EMBL" id="CBL17808.1"/>
    </source>
</evidence>
<protein>
    <submittedName>
        <fullName evidence="1">Uncharacterized protein</fullName>
    </submittedName>
</protein>
<dbReference type="GeneID" id="83156435"/>
<dbReference type="STRING" id="213810.RUM_17420"/>
<dbReference type="KEGG" id="rch:RUM_17420"/>